<feature type="binding site" evidence="3">
    <location>
        <position position="159"/>
    </location>
    <ligand>
        <name>Cu cation</name>
        <dbReference type="ChEBI" id="CHEBI:23378"/>
    </ligand>
</feature>
<evidence type="ECO:0000259" key="5">
    <source>
        <dbReference type="PROSITE" id="PS51352"/>
    </source>
</evidence>
<protein>
    <submittedName>
        <fullName evidence="6">SCO family protein</fullName>
    </submittedName>
</protein>
<name>A0AA95MRN7_9BACI</name>
<organism evidence="6 7">
    <name type="scientific">Neobacillus novalis</name>
    <dbReference type="NCBI Taxonomy" id="220687"/>
    <lineage>
        <taxon>Bacteria</taxon>
        <taxon>Bacillati</taxon>
        <taxon>Bacillota</taxon>
        <taxon>Bacilli</taxon>
        <taxon>Bacillales</taxon>
        <taxon>Bacillaceae</taxon>
        <taxon>Neobacillus</taxon>
    </lineage>
</organism>
<dbReference type="PANTHER" id="PTHR12151:SF25">
    <property type="entry name" value="LINALOOL DEHYDRATASE_ISOMERASE DOMAIN-CONTAINING PROTEIN"/>
    <property type="match status" value="1"/>
</dbReference>
<evidence type="ECO:0000256" key="4">
    <source>
        <dbReference type="PIRSR" id="PIRSR603782-2"/>
    </source>
</evidence>
<dbReference type="CDD" id="cd02968">
    <property type="entry name" value="SCO"/>
    <property type="match status" value="1"/>
</dbReference>
<evidence type="ECO:0000313" key="6">
    <source>
        <dbReference type="EMBL" id="WHY88142.1"/>
    </source>
</evidence>
<dbReference type="GO" id="GO:0046872">
    <property type="term" value="F:metal ion binding"/>
    <property type="evidence" value="ECO:0007669"/>
    <property type="project" value="UniProtKB-KW"/>
</dbReference>
<sequence>MAGCSNTNTYSVKLSTPKTFTPGKTMAIQFKVVDKQGTPVNGANVNADLNMKNMDHGTLPIHADEIGDGKYIGSVNLPMQGDWVATISVEHNGAKMEVEKQFTIEVKTAENAHKVASQMALPDFTLLDENGNTVTKQNLLGKKVVMTFTYLNCIDPNACPVLLANFSSLQQDIKTKAINPDHLLLLSVSLDPENDTPEAMKHHAEKMNFDMSYLKMLTGNMSEIQKLTNTLGVHFEKKDTEVLHDNKTFVFNENGKLTHEFTGSFIDREEMLQVVK</sequence>
<keyword evidence="7" id="KW-1185">Reference proteome</keyword>
<dbReference type="Pfam" id="PF13115">
    <property type="entry name" value="YtkA"/>
    <property type="match status" value="1"/>
</dbReference>
<keyword evidence="2 3" id="KW-0186">Copper</keyword>
<dbReference type="RefSeq" id="WP_169803117.1">
    <property type="nucleotide sequence ID" value="NZ_CP126114.1"/>
</dbReference>
<dbReference type="AlphaFoldDB" id="A0AA95MRN7"/>
<dbReference type="PANTHER" id="PTHR12151">
    <property type="entry name" value="ELECTRON TRANSPORT PROTIN SCO1/SENC FAMILY MEMBER"/>
    <property type="match status" value="1"/>
</dbReference>
<feature type="binding site" evidence="3">
    <location>
        <position position="244"/>
    </location>
    <ligand>
        <name>Cu cation</name>
        <dbReference type="ChEBI" id="CHEBI:23378"/>
    </ligand>
</feature>
<accession>A0AA95MRN7</accession>
<keyword evidence="3" id="KW-0479">Metal-binding</keyword>
<keyword evidence="4" id="KW-1015">Disulfide bond</keyword>
<feature type="domain" description="Thioredoxin" evidence="5">
    <location>
        <begin position="115"/>
        <end position="276"/>
    </location>
</feature>
<evidence type="ECO:0000256" key="1">
    <source>
        <dbReference type="ARBA" id="ARBA00010996"/>
    </source>
</evidence>
<evidence type="ECO:0000256" key="2">
    <source>
        <dbReference type="ARBA" id="ARBA00023008"/>
    </source>
</evidence>
<dbReference type="KEGG" id="nnv:QNH39_09975"/>
<dbReference type="InterPro" id="IPR036249">
    <property type="entry name" value="Thioredoxin-like_sf"/>
</dbReference>
<dbReference type="InterPro" id="IPR032693">
    <property type="entry name" value="YtkA-like_dom"/>
</dbReference>
<gene>
    <name evidence="6" type="ORF">QNH39_09975</name>
</gene>
<reference evidence="6" key="1">
    <citation type="submission" date="2023-05" db="EMBL/GenBank/DDBJ databases">
        <title>Comparative genomics of Bacillaceae isolates and their secondary metabolite potential.</title>
        <authorList>
            <person name="Song L."/>
            <person name="Nielsen L.J."/>
            <person name="Mohite O."/>
            <person name="Xu X."/>
            <person name="Weber T."/>
            <person name="Kovacs A.T."/>
        </authorList>
    </citation>
    <scope>NUCLEOTIDE SEQUENCE</scope>
    <source>
        <strain evidence="6">XLM17</strain>
    </source>
</reference>
<evidence type="ECO:0000256" key="3">
    <source>
        <dbReference type="PIRSR" id="PIRSR603782-1"/>
    </source>
</evidence>
<evidence type="ECO:0000313" key="7">
    <source>
        <dbReference type="Proteomes" id="UP001178288"/>
    </source>
</evidence>
<dbReference type="SUPFAM" id="SSF52833">
    <property type="entry name" value="Thioredoxin-like"/>
    <property type="match status" value="1"/>
</dbReference>
<dbReference type="InterPro" id="IPR003782">
    <property type="entry name" value="SCO1/SenC"/>
</dbReference>
<feature type="binding site" evidence="3">
    <location>
        <position position="153"/>
    </location>
    <ligand>
        <name>Cu cation</name>
        <dbReference type="ChEBI" id="CHEBI:23378"/>
    </ligand>
</feature>
<dbReference type="Gene3D" id="3.40.30.10">
    <property type="entry name" value="Glutaredoxin"/>
    <property type="match status" value="1"/>
</dbReference>
<comment type="similarity">
    <text evidence="1">Belongs to the SCO1/2 family.</text>
</comment>
<dbReference type="Pfam" id="PF02630">
    <property type="entry name" value="SCO1-SenC"/>
    <property type="match status" value="1"/>
</dbReference>
<dbReference type="PROSITE" id="PS51352">
    <property type="entry name" value="THIOREDOXIN_2"/>
    <property type="match status" value="1"/>
</dbReference>
<dbReference type="InterPro" id="IPR013783">
    <property type="entry name" value="Ig-like_fold"/>
</dbReference>
<proteinExistence type="inferred from homology"/>
<dbReference type="InterPro" id="IPR013766">
    <property type="entry name" value="Thioredoxin_domain"/>
</dbReference>
<dbReference type="Proteomes" id="UP001178288">
    <property type="component" value="Chromosome"/>
</dbReference>
<feature type="disulfide bond" description="Redox-active" evidence="4">
    <location>
        <begin position="153"/>
        <end position="159"/>
    </location>
</feature>
<dbReference type="EMBL" id="CP126114">
    <property type="protein sequence ID" value="WHY88142.1"/>
    <property type="molecule type" value="Genomic_DNA"/>
</dbReference>
<dbReference type="Gene3D" id="2.60.40.10">
    <property type="entry name" value="Immunoglobulins"/>
    <property type="match status" value="1"/>
</dbReference>